<accession>A0A949JAE0</accession>
<dbReference type="InterPro" id="IPR058442">
    <property type="entry name" value="DUF8129"/>
</dbReference>
<feature type="region of interest" description="Disordered" evidence="1">
    <location>
        <begin position="1"/>
        <end position="116"/>
    </location>
</feature>
<reference evidence="3" key="1">
    <citation type="submission" date="2021-06" db="EMBL/GenBank/DDBJ databases">
        <title>Sequencing of actinobacteria type strains.</title>
        <authorList>
            <person name="Nguyen G.-S."/>
            <person name="Wentzel A."/>
        </authorList>
    </citation>
    <scope>NUCLEOTIDE SEQUENCE</scope>
    <source>
        <strain evidence="3">P38-E01</strain>
    </source>
</reference>
<evidence type="ECO:0000256" key="1">
    <source>
        <dbReference type="SAM" id="MobiDB-lite"/>
    </source>
</evidence>
<gene>
    <name evidence="3" type="ORF">JGS22_001965</name>
</gene>
<dbReference type="EMBL" id="JAELVF020000001">
    <property type="protein sequence ID" value="MBU7596438.1"/>
    <property type="molecule type" value="Genomic_DNA"/>
</dbReference>
<dbReference type="Proteomes" id="UP000694501">
    <property type="component" value="Unassembled WGS sequence"/>
</dbReference>
<feature type="compositionally biased region" description="Basic and acidic residues" evidence="1">
    <location>
        <begin position="20"/>
        <end position="42"/>
    </location>
</feature>
<dbReference type="AlphaFoldDB" id="A0A949JAE0"/>
<protein>
    <recommendedName>
        <fullName evidence="2">DUF8129 domain-containing protein</fullName>
    </recommendedName>
</protein>
<feature type="compositionally biased region" description="Basic and acidic residues" evidence="1">
    <location>
        <begin position="107"/>
        <end position="116"/>
    </location>
</feature>
<evidence type="ECO:0000259" key="2">
    <source>
        <dbReference type="Pfam" id="PF26450"/>
    </source>
</evidence>
<organism evidence="3 4">
    <name type="scientific">Streptomyces tardus</name>
    <dbReference type="NCBI Taxonomy" id="2780544"/>
    <lineage>
        <taxon>Bacteria</taxon>
        <taxon>Bacillati</taxon>
        <taxon>Actinomycetota</taxon>
        <taxon>Actinomycetes</taxon>
        <taxon>Kitasatosporales</taxon>
        <taxon>Streptomycetaceae</taxon>
        <taxon>Streptomyces</taxon>
    </lineage>
</organism>
<name>A0A949JAE0_9ACTN</name>
<feature type="domain" description="DUF8129" evidence="2">
    <location>
        <begin position="15"/>
        <end position="60"/>
    </location>
</feature>
<sequence length="116" mass="12583">MNDSERMSLGAWDQQPLGSMEHRIRSMDAKQLRTLEHHEKTHAARPAVLRLLEERQSQLAHGAKPSPGGEGPPSDSPERRRAGSPVTPSTQAPPRHAPPHGTPDQPGRGDRMGPGA</sequence>
<comment type="caution">
    <text evidence="3">The sequence shown here is derived from an EMBL/GenBank/DDBJ whole genome shotgun (WGS) entry which is preliminary data.</text>
</comment>
<dbReference type="RefSeq" id="WP_211041647.1">
    <property type="nucleotide sequence ID" value="NZ_JAELVF020000001.1"/>
</dbReference>
<evidence type="ECO:0000313" key="4">
    <source>
        <dbReference type="Proteomes" id="UP000694501"/>
    </source>
</evidence>
<keyword evidence="4" id="KW-1185">Reference proteome</keyword>
<evidence type="ECO:0000313" key="3">
    <source>
        <dbReference type="EMBL" id="MBU7596438.1"/>
    </source>
</evidence>
<dbReference type="Pfam" id="PF26450">
    <property type="entry name" value="DUF8129"/>
    <property type="match status" value="1"/>
</dbReference>
<proteinExistence type="predicted"/>